<name>A0A438G2Z7_VITVI</name>
<gene>
    <name evidence="2" type="ORF">CK203_065600</name>
</gene>
<dbReference type="Proteomes" id="UP000288805">
    <property type="component" value="Unassembled WGS sequence"/>
</dbReference>
<organism evidence="2 3">
    <name type="scientific">Vitis vinifera</name>
    <name type="common">Grape</name>
    <dbReference type="NCBI Taxonomy" id="29760"/>
    <lineage>
        <taxon>Eukaryota</taxon>
        <taxon>Viridiplantae</taxon>
        <taxon>Streptophyta</taxon>
        <taxon>Embryophyta</taxon>
        <taxon>Tracheophyta</taxon>
        <taxon>Spermatophyta</taxon>
        <taxon>Magnoliopsida</taxon>
        <taxon>eudicotyledons</taxon>
        <taxon>Gunneridae</taxon>
        <taxon>Pentapetalae</taxon>
        <taxon>rosids</taxon>
        <taxon>Vitales</taxon>
        <taxon>Vitaceae</taxon>
        <taxon>Viteae</taxon>
        <taxon>Vitis</taxon>
    </lineage>
</organism>
<evidence type="ECO:0000313" key="2">
    <source>
        <dbReference type="EMBL" id="RVW66579.1"/>
    </source>
</evidence>
<protein>
    <submittedName>
        <fullName evidence="2">Uncharacterized protein</fullName>
    </submittedName>
</protein>
<sequence length="60" mass="6723">MEFHLLPILTSFLLVVVSHAYSLPSEVDWMSGLPNTPFPKAMRNLLMQPGWFPTSSFVGS</sequence>
<proteinExistence type="predicted"/>
<evidence type="ECO:0000256" key="1">
    <source>
        <dbReference type="SAM" id="SignalP"/>
    </source>
</evidence>
<feature type="signal peptide" evidence="1">
    <location>
        <begin position="1"/>
        <end position="20"/>
    </location>
</feature>
<dbReference type="EMBL" id="QGNW01000643">
    <property type="protein sequence ID" value="RVW66579.1"/>
    <property type="molecule type" value="Genomic_DNA"/>
</dbReference>
<keyword evidence="1" id="KW-0732">Signal</keyword>
<comment type="caution">
    <text evidence="2">The sequence shown here is derived from an EMBL/GenBank/DDBJ whole genome shotgun (WGS) entry which is preliminary data.</text>
</comment>
<feature type="chain" id="PRO_5019563319" evidence="1">
    <location>
        <begin position="21"/>
        <end position="60"/>
    </location>
</feature>
<dbReference type="AlphaFoldDB" id="A0A438G2Z7"/>
<evidence type="ECO:0000313" key="3">
    <source>
        <dbReference type="Proteomes" id="UP000288805"/>
    </source>
</evidence>
<accession>A0A438G2Z7</accession>
<reference evidence="2 3" key="1">
    <citation type="journal article" date="2018" name="PLoS Genet.">
        <title>Population sequencing reveals clonal diversity and ancestral inbreeding in the grapevine cultivar Chardonnay.</title>
        <authorList>
            <person name="Roach M.J."/>
            <person name="Johnson D.L."/>
            <person name="Bohlmann J."/>
            <person name="van Vuuren H.J."/>
            <person name="Jones S.J."/>
            <person name="Pretorius I.S."/>
            <person name="Schmidt S.A."/>
            <person name="Borneman A.R."/>
        </authorList>
    </citation>
    <scope>NUCLEOTIDE SEQUENCE [LARGE SCALE GENOMIC DNA]</scope>
    <source>
        <strain evidence="3">cv. Chardonnay</strain>
        <tissue evidence="2">Leaf</tissue>
    </source>
</reference>